<dbReference type="Gene3D" id="1.10.400.20">
    <property type="entry name" value="putative tagatose 6-phosphate kinase domain like"/>
    <property type="match status" value="1"/>
</dbReference>
<dbReference type="RefSeq" id="WP_245082027.1">
    <property type="nucleotide sequence ID" value="NZ_BSOP01000011.1"/>
</dbReference>
<dbReference type="Gene3D" id="3.20.20.70">
    <property type="entry name" value="Aldolase class I"/>
    <property type="match status" value="1"/>
</dbReference>
<dbReference type="Pfam" id="PF08013">
    <property type="entry name" value="GatZ_KbaZ-like"/>
    <property type="match status" value="1"/>
</dbReference>
<keyword evidence="2" id="KW-0418">Kinase</keyword>
<dbReference type="InterPro" id="IPR012062">
    <property type="entry name" value="GatZ/KbaZ-like"/>
</dbReference>
<proteinExistence type="predicted"/>
<dbReference type="PANTHER" id="PTHR32502:SF2">
    <property type="entry name" value="D-TAGATOSE-1,6-BISPHOSPHATE ALDOLASE SUBUNIT KBAZ"/>
    <property type="match status" value="1"/>
</dbReference>
<name>A0ABQ5ZBB1_9HYPH</name>
<dbReference type="EMBL" id="BSOP01000011">
    <property type="protein sequence ID" value="GLR50099.1"/>
    <property type="molecule type" value="Genomic_DNA"/>
</dbReference>
<comment type="pathway">
    <text evidence="1">Carbohydrate metabolism.</text>
</comment>
<sequence>MSRFLAGLAAARRAGRPYGIASVCSAHPTVLRAALRRAAKGEGPVLIEATCNQVNQFGGYTGMAPADFIAFVEAIAAEEGVARDKIIFGGDHLGPNPWRREQASVALEKAAGMVEAYVAAGFTKIHLDASMGCAGEPAALDDRTVAERAAALCAVAEETARRGNLPAPVYILGTEVPVPGGADHALATVEPTAPDAAREAIAVHRAAFGKAGLSDAFTRVIAFVVQPGVEFGSDNVVAYDPPRAAALSALLDEEPALVFEAHSTDYQAEEALAALVGDGFPILKVGPGLTFAYREALYALDLVASDIVPGYGDRPLARAMEALMVDVPGSWSGYYHGDETALRIQRHFSYSDRIRYYWTRPEAEAAVAALLSALSGVRIPETVLHQYLPTMVPREADRAEDILIAAVDRVLAIYDGAAANRP</sequence>
<dbReference type="InterPro" id="IPR050303">
    <property type="entry name" value="GatZ_KbaZ_carbometab"/>
</dbReference>
<accession>A0ABQ5ZBB1</accession>
<evidence type="ECO:0000313" key="3">
    <source>
        <dbReference type="Proteomes" id="UP001156702"/>
    </source>
</evidence>
<protein>
    <submittedName>
        <fullName evidence="2">Tagatose-6-phosphate kinase</fullName>
    </submittedName>
</protein>
<keyword evidence="2" id="KW-0808">Transferase</keyword>
<reference evidence="3" key="1">
    <citation type="journal article" date="2019" name="Int. J. Syst. Evol. Microbiol.">
        <title>The Global Catalogue of Microorganisms (GCM) 10K type strain sequencing project: providing services to taxonomists for standard genome sequencing and annotation.</title>
        <authorList>
            <consortium name="The Broad Institute Genomics Platform"/>
            <consortium name="The Broad Institute Genome Sequencing Center for Infectious Disease"/>
            <person name="Wu L."/>
            <person name="Ma J."/>
        </authorList>
    </citation>
    <scope>NUCLEOTIDE SEQUENCE [LARGE SCALE GENOMIC DNA]</scope>
    <source>
        <strain evidence="3">NBRC 102122</strain>
    </source>
</reference>
<gene>
    <name evidence="2" type="primary">agaZ</name>
    <name evidence="2" type="ORF">GCM10007923_13040</name>
</gene>
<organism evidence="2 3">
    <name type="scientific">Shinella yambaruensis</name>
    <dbReference type="NCBI Taxonomy" id="415996"/>
    <lineage>
        <taxon>Bacteria</taxon>
        <taxon>Pseudomonadati</taxon>
        <taxon>Pseudomonadota</taxon>
        <taxon>Alphaproteobacteria</taxon>
        <taxon>Hyphomicrobiales</taxon>
        <taxon>Rhizobiaceae</taxon>
        <taxon>Shinella</taxon>
    </lineage>
</organism>
<dbReference type="GO" id="GO:0016301">
    <property type="term" value="F:kinase activity"/>
    <property type="evidence" value="ECO:0007669"/>
    <property type="project" value="UniProtKB-KW"/>
</dbReference>
<evidence type="ECO:0000313" key="2">
    <source>
        <dbReference type="EMBL" id="GLR50099.1"/>
    </source>
</evidence>
<dbReference type="PANTHER" id="PTHR32502">
    <property type="entry name" value="N-ACETYLGALACTOSAMINE PERMEASE II COMPONENT-RELATED"/>
    <property type="match status" value="1"/>
</dbReference>
<dbReference type="Proteomes" id="UP001156702">
    <property type="component" value="Unassembled WGS sequence"/>
</dbReference>
<evidence type="ECO:0000256" key="1">
    <source>
        <dbReference type="ARBA" id="ARBA00005007"/>
    </source>
</evidence>
<dbReference type="NCBIfam" id="TIGR02810">
    <property type="entry name" value="agaZ_gatZ"/>
    <property type="match status" value="1"/>
</dbReference>
<dbReference type="InterPro" id="IPR013785">
    <property type="entry name" value="Aldolase_TIM"/>
</dbReference>
<comment type="caution">
    <text evidence="2">The sequence shown here is derived from an EMBL/GenBank/DDBJ whole genome shotgun (WGS) entry which is preliminary data.</text>
</comment>
<keyword evidence="3" id="KW-1185">Reference proteome</keyword>
<dbReference type="PIRSF" id="PIRSF009264">
    <property type="entry name" value="TagBP_ald_AgaZ"/>
    <property type="match status" value="1"/>
</dbReference>
<dbReference type="SUPFAM" id="SSF51569">
    <property type="entry name" value="Aldolase"/>
    <property type="match status" value="1"/>
</dbReference>